<dbReference type="HOGENOM" id="CLU_186537_0_0_2"/>
<dbReference type="AlphaFoldDB" id="F8AJ94"/>
<organism evidence="1 2">
    <name type="scientific">Pyrococcus yayanosii (strain CH1 / JCM 16557)</name>
    <dbReference type="NCBI Taxonomy" id="529709"/>
    <lineage>
        <taxon>Archaea</taxon>
        <taxon>Methanobacteriati</taxon>
        <taxon>Methanobacteriota</taxon>
        <taxon>Thermococci</taxon>
        <taxon>Thermococcales</taxon>
        <taxon>Thermococcaceae</taxon>
        <taxon>Pyrococcus</taxon>
    </lineage>
</organism>
<dbReference type="InterPro" id="IPR036388">
    <property type="entry name" value="WH-like_DNA-bd_sf"/>
</dbReference>
<dbReference type="KEGG" id="pya:PYCH_08490"/>
<accession>F8AJ94</accession>
<dbReference type="Proteomes" id="UP000008386">
    <property type="component" value="Chromosome"/>
</dbReference>
<dbReference type="OrthoDB" id="92175at2157"/>
<dbReference type="SUPFAM" id="SSF46785">
    <property type="entry name" value="Winged helix' DNA-binding domain"/>
    <property type="match status" value="1"/>
</dbReference>
<dbReference type="GeneID" id="10837426"/>
<dbReference type="InterPro" id="IPR036390">
    <property type="entry name" value="WH_DNA-bd_sf"/>
</dbReference>
<sequence length="67" mass="7475">MHPREIVYKVLATKKRATSLKKLSSELDTPMPALLQTLKKLESEGLVEISFGSEIKVRAKTLGDYAD</sequence>
<reference evidence="1 2" key="1">
    <citation type="journal article" date="2011" name="J. Bacteriol.">
        <title>Complete genome sequence of the obligate piezophilic hyperthermophilic archaeon Pyrococcus yayanosii CH1.</title>
        <authorList>
            <person name="Jun X."/>
            <person name="Lupeng L."/>
            <person name="Minjuan X."/>
            <person name="Oger P."/>
            <person name="Fengping W."/>
            <person name="Jebbar M."/>
            <person name="Xiang X."/>
        </authorList>
    </citation>
    <scope>NUCLEOTIDE SEQUENCE [LARGE SCALE GENOMIC DNA]</scope>
    <source>
        <strain evidence="2">CH1 / JCM 16557</strain>
    </source>
</reference>
<evidence type="ECO:0000313" key="1">
    <source>
        <dbReference type="EMBL" id="AEH24534.1"/>
    </source>
</evidence>
<name>F8AJ94_PYRYC</name>
<evidence type="ECO:0008006" key="3">
    <source>
        <dbReference type="Google" id="ProtNLM"/>
    </source>
</evidence>
<proteinExistence type="predicted"/>
<dbReference type="Gene3D" id="1.10.10.10">
    <property type="entry name" value="Winged helix-like DNA-binding domain superfamily/Winged helix DNA-binding domain"/>
    <property type="match status" value="1"/>
</dbReference>
<dbReference type="eggNOG" id="arCOG05817">
    <property type="taxonomic scope" value="Archaea"/>
</dbReference>
<keyword evidence="2" id="KW-1185">Reference proteome</keyword>
<protein>
    <recommendedName>
        <fullName evidence="3">ArsR family transcriptional regulator</fullName>
    </recommendedName>
</protein>
<dbReference type="STRING" id="529709.PYCH_08490"/>
<dbReference type="EMBL" id="CP002779">
    <property type="protein sequence ID" value="AEH24534.1"/>
    <property type="molecule type" value="Genomic_DNA"/>
</dbReference>
<evidence type="ECO:0000313" key="2">
    <source>
        <dbReference type="Proteomes" id="UP000008386"/>
    </source>
</evidence>
<dbReference type="RefSeq" id="WP_013905591.1">
    <property type="nucleotide sequence ID" value="NC_015680.1"/>
</dbReference>
<gene>
    <name evidence="1" type="ordered locus">PYCH_08490</name>
</gene>